<feature type="compositionally biased region" description="Basic and acidic residues" evidence="7">
    <location>
        <begin position="360"/>
        <end position="372"/>
    </location>
</feature>
<dbReference type="Proteomes" id="UP001432322">
    <property type="component" value="Unassembled WGS sequence"/>
</dbReference>
<feature type="non-terminal residue" evidence="10">
    <location>
        <position position="379"/>
    </location>
</feature>
<accession>A0AAV5VEF0</accession>
<evidence type="ECO:0000256" key="6">
    <source>
        <dbReference type="ARBA" id="ARBA00023242"/>
    </source>
</evidence>
<feature type="transmembrane region" description="Helical" evidence="8">
    <location>
        <begin position="246"/>
        <end position="266"/>
    </location>
</feature>
<evidence type="ECO:0000259" key="9">
    <source>
        <dbReference type="Pfam" id="PF09779"/>
    </source>
</evidence>
<evidence type="ECO:0000313" key="10">
    <source>
        <dbReference type="EMBL" id="GMT16829.1"/>
    </source>
</evidence>
<keyword evidence="11" id="KW-1185">Reference proteome</keyword>
<feature type="transmembrane region" description="Helical" evidence="8">
    <location>
        <begin position="278"/>
        <end position="295"/>
    </location>
</feature>
<feature type="domain" description="Ima1 N-terminal" evidence="9">
    <location>
        <begin position="25"/>
        <end position="143"/>
    </location>
</feature>
<dbReference type="GO" id="GO:0051015">
    <property type="term" value="F:actin filament binding"/>
    <property type="evidence" value="ECO:0007669"/>
    <property type="project" value="TreeGrafter"/>
</dbReference>
<evidence type="ECO:0000256" key="4">
    <source>
        <dbReference type="ARBA" id="ARBA00022989"/>
    </source>
</evidence>
<dbReference type="GO" id="GO:0005521">
    <property type="term" value="F:lamin binding"/>
    <property type="evidence" value="ECO:0007669"/>
    <property type="project" value="TreeGrafter"/>
</dbReference>
<feature type="transmembrane region" description="Helical" evidence="8">
    <location>
        <begin position="206"/>
        <end position="226"/>
    </location>
</feature>
<reference evidence="10" key="1">
    <citation type="submission" date="2023-10" db="EMBL/GenBank/DDBJ databases">
        <title>Genome assembly of Pristionchus species.</title>
        <authorList>
            <person name="Yoshida K."/>
            <person name="Sommer R.J."/>
        </authorList>
    </citation>
    <scope>NUCLEOTIDE SEQUENCE</scope>
    <source>
        <strain evidence="10">RS5133</strain>
    </source>
</reference>
<dbReference type="GO" id="GO:0030473">
    <property type="term" value="P:nuclear migration along microtubule"/>
    <property type="evidence" value="ECO:0007669"/>
    <property type="project" value="TreeGrafter"/>
</dbReference>
<dbReference type="Pfam" id="PF09779">
    <property type="entry name" value="Ima1_N"/>
    <property type="match status" value="1"/>
</dbReference>
<organism evidence="10 11">
    <name type="scientific">Pristionchus fissidentatus</name>
    <dbReference type="NCBI Taxonomy" id="1538716"/>
    <lineage>
        <taxon>Eukaryota</taxon>
        <taxon>Metazoa</taxon>
        <taxon>Ecdysozoa</taxon>
        <taxon>Nematoda</taxon>
        <taxon>Chromadorea</taxon>
        <taxon>Rhabditida</taxon>
        <taxon>Rhabditina</taxon>
        <taxon>Diplogasteromorpha</taxon>
        <taxon>Diplogasteroidea</taxon>
        <taxon>Neodiplogasteridae</taxon>
        <taxon>Pristionchus</taxon>
    </lineage>
</organism>
<keyword evidence="5 8" id="KW-0472">Membrane</keyword>
<evidence type="ECO:0000313" key="11">
    <source>
        <dbReference type="Proteomes" id="UP001432322"/>
    </source>
</evidence>
<evidence type="ECO:0000256" key="2">
    <source>
        <dbReference type="ARBA" id="ARBA00007600"/>
    </source>
</evidence>
<dbReference type="InterPro" id="IPR018617">
    <property type="entry name" value="Ima1_N"/>
</dbReference>
<keyword evidence="4 8" id="KW-1133">Transmembrane helix</keyword>
<keyword evidence="6" id="KW-0539">Nucleus</keyword>
<sequence>TVGGVAVASAAVATVAVAKFAKWRVNCWFCNGNQWVPVRERHHFTCECCGQYNGFTEDGGYDRMIREQHRVIPTNKRFATAEGFQPGVSDSPFCARCEDAMERRRRATAEWEPNDEDNWAAEYDEYRMRMERLYPLCERCEMNTQRRLTANKQRYKYLHNLKSHLFGLRGSSIVSGLTSVSRMAARKVASTSRRRFFSGGPLTTKLQLGAMTIAGVLMMTLLDTLLSDCGMDSLPLPDRLRSALTLVLPHSFHISLVAATAHILSLATNKNRISLPDLVTIPSLIWLSICLQSPIEGENALQAVAASSCLFLLLTAVAVLPRKRKHRKRPNYVINSAFSVASTPVSQVSSQADSFLLPSPRDENWSPMRDEGMGGGGGG</sequence>
<comment type="similarity">
    <text evidence="2">Belongs to the TMEM201 family.</text>
</comment>
<dbReference type="PANTHER" id="PTHR28646">
    <property type="entry name" value="TRANSMEMBRANE PROTEIN 201"/>
    <property type="match status" value="1"/>
</dbReference>
<name>A0AAV5VEF0_9BILA</name>
<dbReference type="EMBL" id="BTSY01000002">
    <property type="protein sequence ID" value="GMT16829.1"/>
    <property type="molecule type" value="Genomic_DNA"/>
</dbReference>
<dbReference type="InterPro" id="IPR040041">
    <property type="entry name" value="TMEM201"/>
</dbReference>
<comment type="caution">
    <text evidence="10">The sequence shown here is derived from an EMBL/GenBank/DDBJ whole genome shotgun (WGS) entry which is preliminary data.</text>
</comment>
<proteinExistence type="inferred from homology"/>
<feature type="transmembrane region" description="Helical" evidence="8">
    <location>
        <begin position="301"/>
        <end position="320"/>
    </location>
</feature>
<gene>
    <name evidence="10" type="ORF">PFISCL1PPCAC_8126</name>
</gene>
<evidence type="ECO:0000256" key="3">
    <source>
        <dbReference type="ARBA" id="ARBA00022692"/>
    </source>
</evidence>
<comment type="subcellular location">
    <subcellularLocation>
        <location evidence="1">Nucleus inner membrane</location>
        <topology evidence="1">Multi-pass membrane protein</topology>
    </subcellularLocation>
</comment>
<dbReference type="AlphaFoldDB" id="A0AAV5VEF0"/>
<feature type="region of interest" description="Disordered" evidence="7">
    <location>
        <begin position="351"/>
        <end position="379"/>
    </location>
</feature>
<feature type="non-terminal residue" evidence="10">
    <location>
        <position position="1"/>
    </location>
</feature>
<dbReference type="GO" id="GO:0005637">
    <property type="term" value="C:nuclear inner membrane"/>
    <property type="evidence" value="ECO:0007669"/>
    <property type="project" value="UniProtKB-SubCell"/>
</dbReference>
<evidence type="ECO:0000256" key="7">
    <source>
        <dbReference type="SAM" id="MobiDB-lite"/>
    </source>
</evidence>
<keyword evidence="3 8" id="KW-0812">Transmembrane</keyword>
<dbReference type="PANTHER" id="PTHR28646:SF1">
    <property type="entry name" value="TRANSMEMBRANE PROTEIN 201"/>
    <property type="match status" value="1"/>
</dbReference>
<evidence type="ECO:0000256" key="8">
    <source>
        <dbReference type="SAM" id="Phobius"/>
    </source>
</evidence>
<evidence type="ECO:0000256" key="5">
    <source>
        <dbReference type="ARBA" id="ARBA00023136"/>
    </source>
</evidence>
<evidence type="ECO:0000256" key="1">
    <source>
        <dbReference type="ARBA" id="ARBA00004473"/>
    </source>
</evidence>
<protein>
    <recommendedName>
        <fullName evidence="9">Ima1 N-terminal domain-containing protein</fullName>
    </recommendedName>
</protein>